<evidence type="ECO:0000313" key="3">
    <source>
        <dbReference type="Proteomes" id="UP000294847"/>
    </source>
</evidence>
<dbReference type="AlphaFoldDB" id="A0A4P7N1P0"/>
<reference evidence="2 3" key="1">
    <citation type="journal article" date="2019" name="Mol. Biol. Evol.">
        <title>Blast fungal genomes show frequent chromosomal changes, gene gains and losses, and effector gene turnover.</title>
        <authorList>
            <person name="Gomez Luciano L.B."/>
            <person name="Jason Tsai I."/>
            <person name="Chuma I."/>
            <person name="Tosa Y."/>
            <person name="Chen Y.H."/>
            <person name="Li J.Y."/>
            <person name="Li M.Y."/>
            <person name="Jade Lu M.Y."/>
            <person name="Nakayashiki H."/>
            <person name="Li W.H."/>
        </authorList>
    </citation>
    <scope>NUCLEOTIDE SEQUENCE [LARGE SCALE GENOMIC DNA]</scope>
    <source>
        <strain evidence="2">MZ5-1-6</strain>
    </source>
</reference>
<dbReference type="Proteomes" id="UP000294847">
    <property type="component" value="Chromosome 2"/>
</dbReference>
<name>A0A4P7N1P0_PYROR</name>
<proteinExistence type="predicted"/>
<protein>
    <recommendedName>
        <fullName evidence="1">DUF6546 domain-containing protein</fullName>
    </recommendedName>
</protein>
<evidence type="ECO:0000259" key="1">
    <source>
        <dbReference type="Pfam" id="PF20183"/>
    </source>
</evidence>
<gene>
    <name evidence="2" type="ORF">PoMZ_01039</name>
</gene>
<dbReference type="Pfam" id="PF20183">
    <property type="entry name" value="DUF6546"/>
    <property type="match status" value="1"/>
</dbReference>
<evidence type="ECO:0000313" key="2">
    <source>
        <dbReference type="EMBL" id="QBZ56133.1"/>
    </source>
</evidence>
<feature type="domain" description="DUF6546" evidence="1">
    <location>
        <begin position="384"/>
        <end position="554"/>
    </location>
</feature>
<accession>A0A4P7N1P0</accession>
<dbReference type="InterPro" id="IPR046676">
    <property type="entry name" value="DUF6546"/>
</dbReference>
<organism evidence="2 3">
    <name type="scientific">Pyricularia oryzae</name>
    <name type="common">Rice blast fungus</name>
    <name type="synonym">Magnaporthe oryzae</name>
    <dbReference type="NCBI Taxonomy" id="318829"/>
    <lineage>
        <taxon>Eukaryota</taxon>
        <taxon>Fungi</taxon>
        <taxon>Dikarya</taxon>
        <taxon>Ascomycota</taxon>
        <taxon>Pezizomycotina</taxon>
        <taxon>Sordariomycetes</taxon>
        <taxon>Sordariomycetidae</taxon>
        <taxon>Magnaporthales</taxon>
        <taxon>Pyriculariaceae</taxon>
        <taxon>Pyricularia</taxon>
    </lineage>
</organism>
<sequence length="588" mass="67321">MPSVLFFNRALEGLNRVPGCSLSVSQQPTRASAESVCFPSYATRFVKSRPSEIYLGMDTQISETLWRNLPGELQGMIATQVVEEEHGEDKTVAGYATVSKAWQVIVERITMRELRFSKDELITFEQLFLDVRRRRYIRYIGLEFLFIDSVESVDNSVWTASICDRNLARLHRELNRQTTNAEDNAAWNTKRINYEVTNMIYWFISLTSRWERSEVSHDGICLELIAETKSYCQELACRFVEYDGDVLDNSYLNTIDEDYRAFLYRSASRDFDRQAEWDHTWQVDLDALGLPCNTFESLTADFISGISLNYDNVRYISPYVVNKLAKQLSSIEYIDWQYKARFCSTEKHDKLIDDHIAAVAQLPATIKSLCLRQVGLGQFWGAQGNQQTYESHKRGDLAAALAALAARQLEKLTVTCVIDALDFFKMAGPNTMWPMLKHLALTTSCLDDKEPTSFESPRAHQIQRVIHKAGEAALRMPQLDFFSLTNGNPDGGVDVFFSFQVHEYEPHEFEPSFAMVKVFADQRNEHATNDVLTRLSLKKWHEVAASRSLDLTMKVGFGGDTEQHWHWSLMGGMAGVDRLQYPVVRQRG</sequence>
<dbReference type="EMBL" id="CP034205">
    <property type="protein sequence ID" value="QBZ56133.1"/>
    <property type="molecule type" value="Genomic_DNA"/>
</dbReference>